<keyword evidence="5" id="KW-1185">Reference proteome</keyword>
<protein>
    <submittedName>
        <fullName evidence="4">Ankyrin</fullName>
    </submittedName>
</protein>
<evidence type="ECO:0000256" key="1">
    <source>
        <dbReference type="ARBA" id="ARBA00022737"/>
    </source>
</evidence>
<dbReference type="Pfam" id="PF12796">
    <property type="entry name" value="Ank_2"/>
    <property type="match status" value="1"/>
</dbReference>
<accession>A0A9P4Y430</accession>
<dbReference type="Pfam" id="PF00023">
    <property type="entry name" value="Ank"/>
    <property type="match status" value="1"/>
</dbReference>
<dbReference type="PROSITE" id="PS50088">
    <property type="entry name" value="ANK_REPEAT"/>
    <property type="match status" value="2"/>
</dbReference>
<dbReference type="InterPro" id="IPR002110">
    <property type="entry name" value="Ankyrin_rpt"/>
</dbReference>
<feature type="repeat" description="ANK" evidence="3">
    <location>
        <begin position="66"/>
        <end position="98"/>
    </location>
</feature>
<evidence type="ECO:0000313" key="5">
    <source>
        <dbReference type="Proteomes" id="UP000803844"/>
    </source>
</evidence>
<sequence length="136" mass="14959">MTALAHAALERRRDMIQYLLRERASSDIQDQNGATALHHAVKPGDERDIIYMLLKAGAKVDIQDSRKKTALMLAAELGREEDAHVLLKFGASLDIRDAEGQTAKDIAKERGWEMIVAIMEHPLASQRNLGTEAGGA</sequence>
<dbReference type="PROSITE" id="PS50297">
    <property type="entry name" value="ANK_REP_REGION"/>
    <property type="match status" value="2"/>
</dbReference>
<dbReference type="PANTHER" id="PTHR24171">
    <property type="entry name" value="ANKYRIN REPEAT DOMAIN-CONTAINING PROTEIN 39-RELATED"/>
    <property type="match status" value="1"/>
</dbReference>
<dbReference type="RefSeq" id="XP_040776948.1">
    <property type="nucleotide sequence ID" value="XM_040923372.1"/>
</dbReference>
<reference evidence="4" key="1">
    <citation type="journal article" date="2020" name="Phytopathology">
        <title>Genome sequence of the chestnut blight fungus Cryphonectria parasitica EP155: A fundamental resource for an archetypical invasive plant pathogen.</title>
        <authorList>
            <person name="Crouch J.A."/>
            <person name="Dawe A."/>
            <person name="Aerts A."/>
            <person name="Barry K."/>
            <person name="Churchill A.C.L."/>
            <person name="Grimwood J."/>
            <person name="Hillman B."/>
            <person name="Milgroom M.G."/>
            <person name="Pangilinan J."/>
            <person name="Smith M."/>
            <person name="Salamov A."/>
            <person name="Schmutz J."/>
            <person name="Yadav J."/>
            <person name="Grigoriev I.V."/>
            <person name="Nuss D."/>
        </authorList>
    </citation>
    <scope>NUCLEOTIDE SEQUENCE</scope>
    <source>
        <strain evidence="4">EP155</strain>
    </source>
</reference>
<evidence type="ECO:0000313" key="4">
    <source>
        <dbReference type="EMBL" id="KAF3765987.1"/>
    </source>
</evidence>
<dbReference type="Gene3D" id="1.25.40.20">
    <property type="entry name" value="Ankyrin repeat-containing domain"/>
    <property type="match status" value="2"/>
</dbReference>
<name>A0A9P4Y430_CRYP1</name>
<proteinExistence type="predicted"/>
<dbReference type="EMBL" id="MU032347">
    <property type="protein sequence ID" value="KAF3765987.1"/>
    <property type="molecule type" value="Genomic_DNA"/>
</dbReference>
<organism evidence="4 5">
    <name type="scientific">Cryphonectria parasitica (strain ATCC 38755 / EP155)</name>
    <dbReference type="NCBI Taxonomy" id="660469"/>
    <lineage>
        <taxon>Eukaryota</taxon>
        <taxon>Fungi</taxon>
        <taxon>Dikarya</taxon>
        <taxon>Ascomycota</taxon>
        <taxon>Pezizomycotina</taxon>
        <taxon>Sordariomycetes</taxon>
        <taxon>Sordariomycetidae</taxon>
        <taxon>Diaporthales</taxon>
        <taxon>Cryphonectriaceae</taxon>
        <taxon>Cryphonectria-Endothia species complex</taxon>
        <taxon>Cryphonectria</taxon>
    </lineage>
</organism>
<dbReference type="OrthoDB" id="194358at2759"/>
<dbReference type="AlphaFoldDB" id="A0A9P4Y430"/>
<keyword evidence="1" id="KW-0677">Repeat</keyword>
<comment type="caution">
    <text evidence="4">The sequence shown here is derived from an EMBL/GenBank/DDBJ whole genome shotgun (WGS) entry which is preliminary data.</text>
</comment>
<dbReference type="GeneID" id="63840501"/>
<evidence type="ECO:0000256" key="2">
    <source>
        <dbReference type="ARBA" id="ARBA00023043"/>
    </source>
</evidence>
<keyword evidence="2 3" id="KW-0040">ANK repeat</keyword>
<feature type="repeat" description="ANK" evidence="3">
    <location>
        <begin position="32"/>
        <end position="65"/>
    </location>
</feature>
<gene>
    <name evidence="4" type="ORF">M406DRAFT_356155</name>
</gene>
<dbReference type="SMART" id="SM00248">
    <property type="entry name" value="ANK"/>
    <property type="match status" value="3"/>
</dbReference>
<evidence type="ECO:0000256" key="3">
    <source>
        <dbReference type="PROSITE-ProRule" id="PRU00023"/>
    </source>
</evidence>
<dbReference type="InterPro" id="IPR036770">
    <property type="entry name" value="Ankyrin_rpt-contain_sf"/>
</dbReference>
<dbReference type="Proteomes" id="UP000803844">
    <property type="component" value="Unassembled WGS sequence"/>
</dbReference>
<dbReference type="SUPFAM" id="SSF48403">
    <property type="entry name" value="Ankyrin repeat"/>
    <property type="match status" value="1"/>
</dbReference>